<dbReference type="KEGG" id="rba:RB3723"/>
<evidence type="ECO:0000313" key="2">
    <source>
        <dbReference type="EMBL" id="CAD73371.1"/>
    </source>
</evidence>
<dbReference type="Proteomes" id="UP000001025">
    <property type="component" value="Chromosome"/>
</dbReference>
<dbReference type="STRING" id="243090.RB3723"/>
<dbReference type="AlphaFoldDB" id="Q7UTR5"/>
<dbReference type="InParanoid" id="Q7UTR5"/>
<evidence type="ECO:0000256" key="1">
    <source>
        <dbReference type="SAM" id="MobiDB-lite"/>
    </source>
</evidence>
<gene>
    <name evidence="2" type="ordered locus">RB3723</name>
</gene>
<dbReference type="EnsemblBacteria" id="CAD73371">
    <property type="protein sequence ID" value="CAD73371"/>
    <property type="gene ID" value="RB3723"/>
</dbReference>
<keyword evidence="3" id="KW-1185">Reference proteome</keyword>
<dbReference type="HOGENOM" id="CLU_1554047_0_0_0"/>
<accession>Q7UTR5</accession>
<proteinExistence type="predicted"/>
<protein>
    <submittedName>
        <fullName evidence="2">Uncharacterized protein</fullName>
    </submittedName>
</protein>
<organism evidence="2 3">
    <name type="scientific">Rhodopirellula baltica (strain DSM 10527 / NCIMB 13988 / SH1)</name>
    <dbReference type="NCBI Taxonomy" id="243090"/>
    <lineage>
        <taxon>Bacteria</taxon>
        <taxon>Pseudomonadati</taxon>
        <taxon>Planctomycetota</taxon>
        <taxon>Planctomycetia</taxon>
        <taxon>Pirellulales</taxon>
        <taxon>Pirellulaceae</taxon>
        <taxon>Rhodopirellula</taxon>
    </lineage>
</organism>
<sequence length="172" mass="19353">MAFSGNGRSQRTEHVESNDGTAIQIVMPTTTRGEIGRELITNGFDQFQPQKTPLVKTFCLCRLKRCVQQFGGKWLRQSFGKLAKCLMAKTKDCGQPATHERWRIQPSAERTLQSAALSVDDEFPSGHEHIDLRSNPGHSFAISLTRTHAPPSFDLSLEHPIRLARRGNWLAR</sequence>
<dbReference type="EMBL" id="BX294139">
    <property type="protein sequence ID" value="CAD73371.1"/>
    <property type="molecule type" value="Genomic_DNA"/>
</dbReference>
<name>Q7UTR5_RHOBA</name>
<reference evidence="2 3" key="1">
    <citation type="journal article" date="2003" name="Proc. Natl. Acad. Sci. U.S.A.">
        <title>Complete genome sequence of the marine planctomycete Pirellula sp. strain 1.</title>
        <authorList>
            <person name="Gloeckner F.O."/>
            <person name="Kube M."/>
            <person name="Bauer M."/>
            <person name="Teeling H."/>
            <person name="Lombardot T."/>
            <person name="Ludwig W."/>
            <person name="Gade D."/>
            <person name="Beck A."/>
            <person name="Borzym K."/>
            <person name="Heitmann K."/>
            <person name="Rabus R."/>
            <person name="Schlesner H."/>
            <person name="Amann R."/>
            <person name="Reinhardt R."/>
        </authorList>
    </citation>
    <scope>NUCLEOTIDE SEQUENCE [LARGE SCALE GENOMIC DNA]</scope>
    <source>
        <strain evidence="3">DSM 10527 / NCIMB 13988 / SH1</strain>
    </source>
</reference>
<feature type="region of interest" description="Disordered" evidence="1">
    <location>
        <begin position="1"/>
        <end position="21"/>
    </location>
</feature>
<evidence type="ECO:0000313" key="3">
    <source>
        <dbReference type="Proteomes" id="UP000001025"/>
    </source>
</evidence>